<keyword evidence="2" id="KW-1185">Reference proteome</keyword>
<comment type="caution">
    <text evidence="1">The sequence shown here is derived from an EMBL/GenBank/DDBJ whole genome shotgun (WGS) entry which is preliminary data.</text>
</comment>
<dbReference type="InterPro" id="IPR009679">
    <property type="entry name" value="Phage_186_CII-like"/>
</dbReference>
<name>A0ABX5KTA5_9BURK</name>
<evidence type="ECO:0000313" key="2">
    <source>
        <dbReference type="Proteomes" id="UP000245712"/>
    </source>
</evidence>
<proteinExistence type="predicted"/>
<dbReference type="Proteomes" id="UP000245712">
    <property type="component" value="Unassembled WGS sequence"/>
</dbReference>
<protein>
    <recommendedName>
        <fullName evidence="3">Phage regulatory protein CII</fullName>
    </recommendedName>
</protein>
<gene>
    <name evidence="1" type="ORF">C7402_105170</name>
</gene>
<evidence type="ECO:0000313" key="1">
    <source>
        <dbReference type="EMBL" id="PVX84329.1"/>
    </source>
</evidence>
<organism evidence="1 2">
    <name type="scientific">Paraburkholderia unamae</name>
    <dbReference type="NCBI Taxonomy" id="219649"/>
    <lineage>
        <taxon>Bacteria</taxon>
        <taxon>Pseudomonadati</taxon>
        <taxon>Pseudomonadota</taxon>
        <taxon>Betaproteobacteria</taxon>
        <taxon>Burkholderiales</taxon>
        <taxon>Burkholderiaceae</taxon>
        <taxon>Paraburkholderia</taxon>
    </lineage>
</organism>
<dbReference type="EMBL" id="QEOB01000005">
    <property type="protein sequence ID" value="PVX84329.1"/>
    <property type="molecule type" value="Genomic_DNA"/>
</dbReference>
<dbReference type="Pfam" id="PF06892">
    <property type="entry name" value="Phage_CP76"/>
    <property type="match status" value="1"/>
</dbReference>
<evidence type="ECO:0008006" key="3">
    <source>
        <dbReference type="Google" id="ProtNLM"/>
    </source>
</evidence>
<dbReference type="RefSeq" id="WP_116610890.1">
    <property type="nucleotide sequence ID" value="NZ_QEOB01000005.1"/>
</dbReference>
<accession>A0ABX5KTA5</accession>
<sequence>MNTTDAAHAVAHDYPHGGTDALALRMGLSSGALLRNKVVLNRGPENRNHLTLAEAVRMTELADDDRILEAWARERGKALVQIPEAENCSDGAVLELVAESWQSHGEIGKAINETFADGIVERHEVKRIRDAIWTHLSKLFGLSNRIEGMVEK</sequence>
<reference evidence="1 2" key="1">
    <citation type="submission" date="2018-05" db="EMBL/GenBank/DDBJ databases">
        <title>Genomic Encyclopedia of Type Strains, Phase IV (KMG-V): Genome sequencing to study the core and pangenomes of soil and plant-associated prokaryotes.</title>
        <authorList>
            <person name="Whitman W."/>
        </authorList>
    </citation>
    <scope>NUCLEOTIDE SEQUENCE [LARGE SCALE GENOMIC DNA]</scope>
    <source>
        <strain evidence="1 2">SCZa-39</strain>
    </source>
</reference>